<dbReference type="RefSeq" id="WP_109655204.1">
    <property type="nucleotide sequence ID" value="NZ_CP029145.1"/>
</dbReference>
<evidence type="ECO:0008006" key="3">
    <source>
        <dbReference type="Google" id="ProtNLM"/>
    </source>
</evidence>
<dbReference type="InterPro" id="IPR035901">
    <property type="entry name" value="GIY-YIG_endonuc_sf"/>
</dbReference>
<dbReference type="SUPFAM" id="SSF82771">
    <property type="entry name" value="GIY-YIG endonuclease"/>
    <property type="match status" value="1"/>
</dbReference>
<keyword evidence="2" id="KW-1185">Reference proteome</keyword>
<dbReference type="AlphaFoldDB" id="A0A2Z3GEJ5"/>
<accession>A0A2Z3GEJ5</accession>
<protein>
    <recommendedName>
        <fullName evidence="3">GIY-YIG domain-containing protein</fullName>
    </recommendedName>
</protein>
<dbReference type="Proteomes" id="UP000245999">
    <property type="component" value="Chromosome"/>
</dbReference>
<sequence length="328" mass="37936">MLSEWLLERGFSLRHDVAGRPSIAALFAGSATCGIHILHFANEEYYVGLAKNVVRRYVQHRRTHTDIVSLSFKPVEDALLKRVESAEIAFFKSRVRLRNIDEMEDLIMERDVDKLVVPEVAARFLREVTYNDLSGEKYLNEELQANYRYRQCFQQLTQQPFYVALLAACKQYVHAGVPAPVKTEYAFWSVTCFPLKPHKEDTIVLRLNIYQQEVFTVFRTTLANGKKSLEYWFQLAKTPLMELNNGISGMAMIRQQCSSARFDDHFYRTGGNDQLRLGVSAADFTRLVRLPAFRKAVRLHNLRLMRKGTNMNRVSHCMDFAEELLKPA</sequence>
<dbReference type="OrthoDB" id="138787at2"/>
<proteinExistence type="predicted"/>
<organism evidence="1 2">
    <name type="scientific">Hymenobacter nivis</name>
    <dbReference type="NCBI Taxonomy" id="1850093"/>
    <lineage>
        <taxon>Bacteria</taxon>
        <taxon>Pseudomonadati</taxon>
        <taxon>Bacteroidota</taxon>
        <taxon>Cytophagia</taxon>
        <taxon>Cytophagales</taxon>
        <taxon>Hymenobacteraceae</taxon>
        <taxon>Hymenobacter</taxon>
    </lineage>
</organism>
<reference evidence="2" key="1">
    <citation type="submission" date="2018-04" db="EMBL/GenBank/DDBJ databases">
        <title>Complete genome of Antarctic heterotrophic bacterium Hymenobacter nivis.</title>
        <authorList>
            <person name="Terashima M."/>
        </authorList>
    </citation>
    <scope>NUCLEOTIDE SEQUENCE [LARGE SCALE GENOMIC DNA]</scope>
    <source>
        <strain evidence="2">NBRC 111535</strain>
    </source>
</reference>
<evidence type="ECO:0000313" key="1">
    <source>
        <dbReference type="EMBL" id="AWM32109.1"/>
    </source>
</evidence>
<dbReference type="KEGG" id="hnv:DDQ68_04440"/>
<dbReference type="EMBL" id="CP029145">
    <property type="protein sequence ID" value="AWM32109.1"/>
    <property type="molecule type" value="Genomic_DNA"/>
</dbReference>
<name>A0A2Z3GEJ5_9BACT</name>
<gene>
    <name evidence="1" type="ORF">DDQ68_04440</name>
</gene>
<evidence type="ECO:0000313" key="2">
    <source>
        <dbReference type="Proteomes" id="UP000245999"/>
    </source>
</evidence>